<protein>
    <recommendedName>
        <fullName evidence="3">UBX domain-containing protein</fullName>
    </recommendedName>
</protein>
<dbReference type="PROSITE" id="PS50033">
    <property type="entry name" value="UBX"/>
    <property type="match status" value="1"/>
</dbReference>
<dbReference type="Pfam" id="PF14555">
    <property type="entry name" value="UBA_4"/>
    <property type="match status" value="1"/>
</dbReference>
<feature type="domain" description="UBX" evidence="3">
    <location>
        <begin position="381"/>
        <end position="460"/>
    </location>
</feature>
<keyword evidence="1" id="KW-0175">Coiled coil</keyword>
<reference evidence="4" key="1">
    <citation type="submission" date="2023-07" db="EMBL/GenBank/DDBJ databases">
        <authorList>
            <consortium name="AG Swart"/>
            <person name="Singh M."/>
            <person name="Singh A."/>
            <person name="Seah K."/>
            <person name="Emmerich C."/>
        </authorList>
    </citation>
    <scope>NUCLEOTIDE SEQUENCE</scope>
    <source>
        <strain evidence="4">DP1</strain>
    </source>
</reference>
<dbReference type="Gene3D" id="3.10.20.90">
    <property type="entry name" value="Phosphatidylinositol 3-kinase Catalytic Subunit, Chain A, domain 1"/>
    <property type="match status" value="1"/>
</dbReference>
<dbReference type="Pfam" id="PF13899">
    <property type="entry name" value="Thioredoxin_7"/>
    <property type="match status" value="1"/>
</dbReference>
<keyword evidence="5" id="KW-1185">Reference proteome</keyword>
<dbReference type="AlphaFoldDB" id="A0AAD1X8G0"/>
<dbReference type="SUPFAM" id="SSF52833">
    <property type="entry name" value="Thioredoxin-like"/>
    <property type="match status" value="1"/>
</dbReference>
<name>A0AAD1X8G0_EUPCR</name>
<proteinExistence type="predicted"/>
<evidence type="ECO:0000256" key="1">
    <source>
        <dbReference type="SAM" id="Coils"/>
    </source>
</evidence>
<feature type="compositionally biased region" description="Polar residues" evidence="2">
    <location>
        <begin position="285"/>
        <end position="294"/>
    </location>
</feature>
<dbReference type="InterPro" id="IPR050730">
    <property type="entry name" value="UBX_domain-protein"/>
</dbReference>
<feature type="region of interest" description="Disordered" evidence="2">
    <location>
        <begin position="279"/>
        <end position="300"/>
    </location>
</feature>
<dbReference type="InterPro" id="IPR029071">
    <property type="entry name" value="Ubiquitin-like_domsf"/>
</dbReference>
<sequence length="463" mass="53345">MAMTNCKDRPVAMSFLEKSQWDEIQAVNSYLAQEHQNQPPPAPFPEEYQQQNERIPAQPQRLIDDIAYYDREFYGQDPTGGNGFEMPDILGGIKSFFGGAKDKIFGCTGGKYFIKKLAEKYPKIEFSKIPFVDMNYKDAAAKASDSKKLLFLYIHDHKSECCRHVDMDCLTDPNIQSKLKDSFVCLGINVFSDDWKIVNKVFDPPLVPFIGVFYIAHDGKLDIVNTLMGDDINPDSLLQLLLQSDDQYEELLRKDLKNNRVKTQNPDFTLREETNYFERSEHSLSRGQGLTSEVPQPVADVNNDILDPEEEEKKAPPMDLKEIQRQEYEEAVRKDLEKEIQQNIEKAAQKEKEEAEQRKKEQLEQEAIDCKAKLEEEPIEGDPEAATIQIRLADGTSKTRRFSKKSSVEQLHLYIRSLGDECGLEEITDEFELFQQSNVFNDYSKTIEEVGLFPRSKIYCREL</sequence>
<dbReference type="InterPro" id="IPR036249">
    <property type="entry name" value="Thioredoxin-like_sf"/>
</dbReference>
<organism evidence="4 5">
    <name type="scientific">Euplotes crassus</name>
    <dbReference type="NCBI Taxonomy" id="5936"/>
    <lineage>
        <taxon>Eukaryota</taxon>
        <taxon>Sar</taxon>
        <taxon>Alveolata</taxon>
        <taxon>Ciliophora</taxon>
        <taxon>Intramacronucleata</taxon>
        <taxon>Spirotrichea</taxon>
        <taxon>Hypotrichia</taxon>
        <taxon>Euplotida</taxon>
        <taxon>Euplotidae</taxon>
        <taxon>Moneuplotes</taxon>
    </lineage>
</organism>
<dbReference type="EMBL" id="CAMPGE010008088">
    <property type="protein sequence ID" value="CAI2366999.1"/>
    <property type="molecule type" value="Genomic_DNA"/>
</dbReference>
<evidence type="ECO:0000313" key="5">
    <source>
        <dbReference type="Proteomes" id="UP001295684"/>
    </source>
</evidence>
<dbReference type="InterPro" id="IPR001012">
    <property type="entry name" value="UBX_dom"/>
</dbReference>
<evidence type="ECO:0000256" key="2">
    <source>
        <dbReference type="SAM" id="MobiDB-lite"/>
    </source>
</evidence>
<comment type="caution">
    <text evidence="4">The sequence shown here is derived from an EMBL/GenBank/DDBJ whole genome shotgun (WGS) entry which is preliminary data.</text>
</comment>
<dbReference type="SUPFAM" id="SSF54236">
    <property type="entry name" value="Ubiquitin-like"/>
    <property type="match status" value="1"/>
</dbReference>
<dbReference type="CDD" id="cd01767">
    <property type="entry name" value="UBX"/>
    <property type="match status" value="1"/>
</dbReference>
<dbReference type="Pfam" id="PF00789">
    <property type="entry name" value="UBX"/>
    <property type="match status" value="1"/>
</dbReference>
<feature type="coiled-coil region" evidence="1">
    <location>
        <begin position="333"/>
        <end position="373"/>
    </location>
</feature>
<accession>A0AAD1X8G0</accession>
<evidence type="ECO:0000259" key="3">
    <source>
        <dbReference type="PROSITE" id="PS50033"/>
    </source>
</evidence>
<dbReference type="CDD" id="cd14273">
    <property type="entry name" value="UBA_TAP-C_like"/>
    <property type="match status" value="1"/>
</dbReference>
<dbReference type="PANTHER" id="PTHR23322">
    <property type="entry name" value="FAS-ASSOCIATED PROTEIN"/>
    <property type="match status" value="1"/>
</dbReference>
<dbReference type="Gene3D" id="3.40.30.10">
    <property type="entry name" value="Glutaredoxin"/>
    <property type="match status" value="1"/>
</dbReference>
<dbReference type="Proteomes" id="UP001295684">
    <property type="component" value="Unassembled WGS sequence"/>
</dbReference>
<gene>
    <name evidence="4" type="ORF">ECRASSUSDP1_LOCUS8275</name>
</gene>
<evidence type="ECO:0000313" key="4">
    <source>
        <dbReference type="EMBL" id="CAI2366999.1"/>
    </source>
</evidence>
<dbReference type="CDD" id="cd22249">
    <property type="entry name" value="UDM1_RNF168_RNF169-like"/>
    <property type="match status" value="1"/>
</dbReference>